<evidence type="ECO:0000256" key="1">
    <source>
        <dbReference type="SAM" id="SignalP"/>
    </source>
</evidence>
<name>A0ABT0EA41_9GAMM</name>
<accession>A0ABT0EA41</accession>
<comment type="caution">
    <text evidence="2">The sequence shown here is derived from an EMBL/GenBank/DDBJ whole genome shotgun (WGS) entry which is preliminary data.</text>
</comment>
<dbReference type="Gene3D" id="2.40.160.130">
    <property type="entry name" value="Capsule assembly protein Wzi"/>
    <property type="match status" value="1"/>
</dbReference>
<dbReference type="Proteomes" id="UP001165524">
    <property type="component" value="Unassembled WGS sequence"/>
</dbReference>
<dbReference type="InterPro" id="IPR038636">
    <property type="entry name" value="Wzi_sf"/>
</dbReference>
<evidence type="ECO:0000313" key="3">
    <source>
        <dbReference type="Proteomes" id="UP001165524"/>
    </source>
</evidence>
<keyword evidence="1" id="KW-0732">Signal</keyword>
<dbReference type="Pfam" id="PF14052">
    <property type="entry name" value="Caps_assemb_Wzi"/>
    <property type="match status" value="1"/>
</dbReference>
<dbReference type="EMBL" id="JALKII010000012">
    <property type="protein sequence ID" value="MCK0538701.1"/>
    <property type="molecule type" value="Genomic_DNA"/>
</dbReference>
<dbReference type="InterPro" id="IPR026950">
    <property type="entry name" value="Caps_assemb_Wzi"/>
</dbReference>
<dbReference type="RefSeq" id="WP_246953574.1">
    <property type="nucleotide sequence ID" value="NZ_JALKII010000012.1"/>
</dbReference>
<reference evidence="2" key="1">
    <citation type="submission" date="2022-04" db="EMBL/GenBank/DDBJ databases">
        <title>Alcanivorax sp. CY1518 draft genome sequence.</title>
        <authorList>
            <person name="Zhao G."/>
            <person name="An M."/>
        </authorList>
    </citation>
    <scope>NUCLEOTIDE SEQUENCE</scope>
    <source>
        <strain evidence="2">CY1518</strain>
    </source>
</reference>
<gene>
    <name evidence="2" type="ORF">MU846_13380</name>
</gene>
<keyword evidence="3" id="KW-1185">Reference proteome</keyword>
<sequence length="504" mass="55458">MHARRVSAPRRRSKSLALAAALGLLASSGLVHARPWIEPGDMRARHSLQWLVDQGCLNIPLSTWPVMWADISPALDNPDAAAFCRDSLAWRYLRFERDFHASERLQASLTAGAASREPLFRDFAGGPREEGEIAARLEWVGGGLAVGLAGSYSHDPRDGDRARYDGSYLAGTLGNWVLGAGAIDRWWGPGWHSSTVMSTNARPVPGVWINRKSARPSGWRPASWLGPWNIIAFAGRMEGERVVPNPYLLGARATFRPWRHLEIGLSRTAQWGGEGRPQSWSSLWDSIRGKDNLTAEQGEGPGNQLGGGDIRLGFPLGSAAIGLYVQATGEDEAGSMPSKFMTMSGVDLATRWWGGEQRVYLEYADTTAGSWSERRPNVAYEHSTYQTGYRFNGRNIASTWEGDSLVTTLGAMHFFRNGSDLGLTISQAHLNRDGTMRGRAAGGSVPVLELPDAQKVMIYAASYRRPLLGGRITLAGYYTDKEIDTVLRSWSRGTLMASWEYRFD</sequence>
<protein>
    <submittedName>
        <fullName evidence="2">Capsule assembly Wzi family protein</fullName>
    </submittedName>
</protein>
<proteinExistence type="predicted"/>
<organism evidence="2 3">
    <name type="scientific">Alcanivorax quisquiliarum</name>
    <dbReference type="NCBI Taxonomy" id="2933565"/>
    <lineage>
        <taxon>Bacteria</taxon>
        <taxon>Pseudomonadati</taxon>
        <taxon>Pseudomonadota</taxon>
        <taxon>Gammaproteobacteria</taxon>
        <taxon>Oceanospirillales</taxon>
        <taxon>Alcanivoracaceae</taxon>
        <taxon>Alcanivorax</taxon>
    </lineage>
</organism>
<feature type="signal peptide" evidence="1">
    <location>
        <begin position="1"/>
        <end position="33"/>
    </location>
</feature>
<feature type="chain" id="PRO_5047489490" evidence="1">
    <location>
        <begin position="34"/>
        <end position="504"/>
    </location>
</feature>
<evidence type="ECO:0000313" key="2">
    <source>
        <dbReference type="EMBL" id="MCK0538701.1"/>
    </source>
</evidence>